<reference evidence="6 7" key="1">
    <citation type="journal article" date="2012" name="ISME J.">
        <title>Genomic insights to SAR86, an abundant and uncultivated marine bacterial lineage.</title>
        <authorList>
            <person name="Dupont C.L."/>
            <person name="Rusch D.B."/>
            <person name="Yooseph S."/>
            <person name="Lombardo M.J."/>
            <person name="Richter R.A."/>
            <person name="Valas R."/>
            <person name="Novotny M."/>
            <person name="Yee-Greenbaum J."/>
            <person name="Selengut J.D."/>
            <person name="Haft D.H."/>
            <person name="Halpern A.L."/>
            <person name="Lasken R.S."/>
            <person name="Nealson K."/>
            <person name="Friedman R."/>
            <person name="Venter J.C."/>
        </authorList>
    </citation>
    <scope>NUCLEOTIDE SEQUENCE [LARGE SCALE GENOMIC DNA]</scope>
</reference>
<dbReference type="GO" id="GO:0030674">
    <property type="term" value="F:protein-macromolecule adaptor activity"/>
    <property type="evidence" value="ECO:0007669"/>
    <property type="project" value="TreeGrafter"/>
</dbReference>
<evidence type="ECO:0000313" key="7">
    <source>
        <dbReference type="Proteomes" id="UP000010116"/>
    </source>
</evidence>
<comment type="similarity">
    <text evidence="4">Belongs to the BamE family.</text>
</comment>
<dbReference type="InterPro" id="IPR026592">
    <property type="entry name" value="BamE"/>
</dbReference>
<dbReference type="InterPro" id="IPR037873">
    <property type="entry name" value="BamE-like"/>
</dbReference>
<keyword evidence="4" id="KW-0564">Palmitate</keyword>
<dbReference type="Proteomes" id="UP000010116">
    <property type="component" value="Unassembled WGS sequence"/>
</dbReference>
<evidence type="ECO:0000256" key="1">
    <source>
        <dbReference type="ARBA" id="ARBA00022729"/>
    </source>
</evidence>
<comment type="subcellular location">
    <subcellularLocation>
        <location evidence="4">Cell outer membrane</location>
        <topology evidence="4">Lipid-anchor</topology>
    </subcellularLocation>
</comment>
<dbReference type="HOGENOM" id="CLU_083835_3_2_6"/>
<proteinExistence type="inferred from homology"/>
<dbReference type="Gene3D" id="3.30.1450.10">
    <property type="match status" value="1"/>
</dbReference>
<name>J5KGH7_9GAMM</name>
<evidence type="ECO:0000256" key="3">
    <source>
        <dbReference type="ARBA" id="ARBA00023237"/>
    </source>
</evidence>
<comment type="function">
    <text evidence="4">Part of the outer membrane protein assembly complex, which is involved in assembly and insertion of beta-barrel proteins into the outer membrane.</text>
</comment>
<dbReference type="GO" id="GO:1990063">
    <property type="term" value="C:Bam protein complex"/>
    <property type="evidence" value="ECO:0007669"/>
    <property type="project" value="TreeGrafter"/>
</dbReference>
<accession>J5KGH7</accession>
<evidence type="ECO:0000313" key="6">
    <source>
        <dbReference type="EMBL" id="EJP73563.1"/>
    </source>
</evidence>
<dbReference type="InterPro" id="IPR007450">
    <property type="entry name" value="BamE_dom"/>
</dbReference>
<evidence type="ECO:0000256" key="4">
    <source>
        <dbReference type="HAMAP-Rule" id="MF_00925"/>
    </source>
</evidence>
<dbReference type="GO" id="GO:0051205">
    <property type="term" value="P:protein insertion into membrane"/>
    <property type="evidence" value="ECO:0007669"/>
    <property type="project" value="UniProtKB-UniRule"/>
</dbReference>
<dbReference type="PANTHER" id="PTHR37482:SF1">
    <property type="entry name" value="OUTER MEMBRANE PROTEIN ASSEMBLY FACTOR BAME"/>
    <property type="match status" value="1"/>
</dbReference>
<organism evidence="6 7">
    <name type="scientific">SAR86 cluster bacterium SAR86B</name>
    <dbReference type="NCBI Taxonomy" id="1123867"/>
    <lineage>
        <taxon>Bacteria</taxon>
        <taxon>Pseudomonadati</taxon>
        <taxon>Pseudomonadota</taxon>
        <taxon>Gammaproteobacteria</taxon>
        <taxon>SAR86 cluster</taxon>
    </lineage>
</organism>
<dbReference type="EMBL" id="JH611165">
    <property type="protein sequence ID" value="EJP73563.1"/>
    <property type="molecule type" value="Genomic_DNA"/>
</dbReference>
<keyword evidence="3 4" id="KW-0998">Cell outer membrane</keyword>
<keyword evidence="1 4" id="KW-0732">Signal</keyword>
<sequence>MKQFQIKFISLMVAISLTSCEYLQPYKVPILQGNIYTAEDLEKLQQGMTKDQVKFVLGTPLINDPFHAKRWDYYNSVQVGENLVSEEKLIILFDDNDKLVSWTSEKLNN</sequence>
<dbReference type="Pfam" id="PF04355">
    <property type="entry name" value="BamE"/>
    <property type="match status" value="1"/>
</dbReference>
<gene>
    <name evidence="4" type="primary">bamE</name>
    <name evidence="6" type="ORF">NT02SARS_0219</name>
</gene>
<evidence type="ECO:0000256" key="2">
    <source>
        <dbReference type="ARBA" id="ARBA00023136"/>
    </source>
</evidence>
<dbReference type="HAMAP" id="MF_00925">
    <property type="entry name" value="OM_assembly_BamE"/>
    <property type="match status" value="1"/>
</dbReference>
<feature type="domain" description="Outer membrane protein assembly factor BamE" evidence="5">
    <location>
        <begin position="33"/>
        <end position="99"/>
    </location>
</feature>
<comment type="subunit">
    <text evidence="4">Part of the Bam complex.</text>
</comment>
<protein>
    <recommendedName>
        <fullName evidence="4">Outer membrane protein assembly factor BamE</fullName>
    </recommendedName>
</protein>
<keyword evidence="4 6" id="KW-0449">Lipoprotein</keyword>
<dbReference type="PROSITE" id="PS51257">
    <property type="entry name" value="PROKAR_LIPOPROTEIN"/>
    <property type="match status" value="1"/>
</dbReference>
<evidence type="ECO:0000259" key="5">
    <source>
        <dbReference type="Pfam" id="PF04355"/>
    </source>
</evidence>
<keyword evidence="2 4" id="KW-0472">Membrane</keyword>
<dbReference type="AlphaFoldDB" id="J5KGH7"/>
<dbReference type="PANTHER" id="PTHR37482">
    <property type="entry name" value="OUTER MEMBRANE PROTEIN ASSEMBLY FACTOR BAME"/>
    <property type="match status" value="1"/>
</dbReference>
<dbReference type="GO" id="GO:0043165">
    <property type="term" value="P:Gram-negative-bacterium-type cell outer membrane assembly"/>
    <property type="evidence" value="ECO:0007669"/>
    <property type="project" value="UniProtKB-UniRule"/>
</dbReference>